<feature type="region of interest" description="Disordered" evidence="1">
    <location>
        <begin position="124"/>
        <end position="167"/>
    </location>
</feature>
<proteinExistence type="predicted"/>
<evidence type="ECO:0000313" key="3">
    <source>
        <dbReference type="EMBL" id="CAK5279324.1"/>
    </source>
</evidence>
<dbReference type="AlphaFoldDB" id="A0AAD2K4W4"/>
<dbReference type="Pfam" id="PF15892">
    <property type="entry name" value="BNR_4"/>
    <property type="match status" value="1"/>
</dbReference>
<comment type="caution">
    <text evidence="3">The sequence shown here is derived from an EMBL/GenBank/DDBJ whole genome shotgun (WGS) entry which is preliminary data.</text>
</comment>
<dbReference type="Proteomes" id="UP001295794">
    <property type="component" value="Unassembled WGS sequence"/>
</dbReference>
<evidence type="ECO:0000256" key="2">
    <source>
        <dbReference type="SAM" id="SignalP"/>
    </source>
</evidence>
<reference evidence="3" key="1">
    <citation type="submission" date="2023-11" db="EMBL/GenBank/DDBJ databases">
        <authorList>
            <person name="De Vega J J."/>
            <person name="De Vega J J."/>
        </authorList>
    </citation>
    <scope>NUCLEOTIDE SEQUENCE</scope>
</reference>
<feature type="compositionally biased region" description="Polar residues" evidence="1">
    <location>
        <begin position="124"/>
        <end position="136"/>
    </location>
</feature>
<keyword evidence="4" id="KW-1185">Reference proteome</keyword>
<organism evidence="3 4">
    <name type="scientific">Mycena citricolor</name>
    <dbReference type="NCBI Taxonomy" id="2018698"/>
    <lineage>
        <taxon>Eukaryota</taxon>
        <taxon>Fungi</taxon>
        <taxon>Dikarya</taxon>
        <taxon>Basidiomycota</taxon>
        <taxon>Agaricomycotina</taxon>
        <taxon>Agaricomycetes</taxon>
        <taxon>Agaricomycetidae</taxon>
        <taxon>Agaricales</taxon>
        <taxon>Marasmiineae</taxon>
        <taxon>Mycenaceae</taxon>
        <taxon>Mycena</taxon>
    </lineage>
</organism>
<protein>
    <submittedName>
        <fullName evidence="3">Uncharacterized protein</fullName>
    </submittedName>
</protein>
<sequence length="463" mass="49343">MAWLRVLSVIGLLLSSVRAGPPVSVLSNTVLDSQGIFFVSYDGVVNVNSFQDSAVLTYGNYQFSAWYTASGAAMLGRRSLPSGAWSVLKLPHNLSVSDSHNVISLGVSPADGKIHVAMDCHSTQASHDCTTPTRKPTSPPAATAGLRAASPPSRLPSEPSTLDPPNRFVVTPTNLLQFVYRTGVSGNGATQLAEYSGGVWSSVGSWASASGTYTAPSGATSTLRNLYIHGFTYHQNRVHVSGTWREQNGAVSCSSAGLTNHDTVSSDLTIGRTWHNAAGTTIGTSGTTLINVNTAGIIVDSLNADHASALMNQESQTVDSTGLPHIVISYVPGRFGQCVQNYETGRPEFARPFHLYQNSNGTWTKFEIPFFIQSVGRSQIVMDASDNVYVVMPFVRVVTATKASGWTDWTVAYNGTTAGLNAFGEVTLDRARLPSGVLSVLYQQSSTGTTPSPVHLIEFNMNK</sequence>
<keyword evidence="2" id="KW-0732">Signal</keyword>
<feature type="signal peptide" evidence="2">
    <location>
        <begin position="1"/>
        <end position="19"/>
    </location>
</feature>
<evidence type="ECO:0000256" key="1">
    <source>
        <dbReference type="SAM" id="MobiDB-lite"/>
    </source>
</evidence>
<accession>A0AAD2K4W4</accession>
<evidence type="ECO:0000313" key="4">
    <source>
        <dbReference type="Proteomes" id="UP001295794"/>
    </source>
</evidence>
<feature type="chain" id="PRO_5042281804" evidence="2">
    <location>
        <begin position="20"/>
        <end position="463"/>
    </location>
</feature>
<gene>
    <name evidence="3" type="ORF">MYCIT1_LOCUS29303</name>
</gene>
<name>A0AAD2K4W4_9AGAR</name>
<dbReference type="EMBL" id="CAVNYO010000436">
    <property type="protein sequence ID" value="CAK5279324.1"/>
    <property type="molecule type" value="Genomic_DNA"/>
</dbReference>